<dbReference type="Gene3D" id="3.40.50.720">
    <property type="entry name" value="NAD(P)-binding Rossmann-like Domain"/>
    <property type="match status" value="1"/>
</dbReference>
<evidence type="ECO:0000259" key="1">
    <source>
        <dbReference type="Pfam" id="PF01370"/>
    </source>
</evidence>
<dbReference type="InterPro" id="IPR036291">
    <property type="entry name" value="NAD(P)-bd_dom_sf"/>
</dbReference>
<proteinExistence type="predicted"/>
<dbReference type="Pfam" id="PF01370">
    <property type="entry name" value="Epimerase"/>
    <property type="match status" value="1"/>
</dbReference>
<name>A0ABW0GP96_9MICO</name>
<reference evidence="3" key="1">
    <citation type="journal article" date="2019" name="Int. J. Syst. Evol. Microbiol.">
        <title>The Global Catalogue of Microorganisms (GCM) 10K type strain sequencing project: providing services to taxonomists for standard genome sequencing and annotation.</title>
        <authorList>
            <consortium name="The Broad Institute Genomics Platform"/>
            <consortium name="The Broad Institute Genome Sequencing Center for Infectious Disease"/>
            <person name="Wu L."/>
            <person name="Ma J."/>
        </authorList>
    </citation>
    <scope>NUCLEOTIDE SEQUENCE [LARGE SCALE GENOMIC DNA]</scope>
    <source>
        <strain evidence="3">CCUG 43114</strain>
    </source>
</reference>
<organism evidence="2 3">
    <name type="scientific">Aquipuribacter nitratireducens</name>
    <dbReference type="NCBI Taxonomy" id="650104"/>
    <lineage>
        <taxon>Bacteria</taxon>
        <taxon>Bacillati</taxon>
        <taxon>Actinomycetota</taxon>
        <taxon>Actinomycetes</taxon>
        <taxon>Micrococcales</taxon>
        <taxon>Intrasporangiaceae</taxon>
        <taxon>Aquipuribacter</taxon>
    </lineage>
</organism>
<comment type="caution">
    <text evidence="2">The sequence shown here is derived from an EMBL/GenBank/DDBJ whole genome shotgun (WGS) entry which is preliminary data.</text>
</comment>
<sequence length="337" mass="36282">MTRTALVLGGTSFVGRHLVQALLDDGWEVTLFHRGRTGADLFPGVARVTGDRDGDVSALSGDQRWDVVHDVSAYHPDHVDRVADALLGPDGATADRVGHYVLVSTVSVYAPLTAAGATEDAPLLELDEPVPDRADMRLYGELKVLCERRATARFGTPALVRPTIVAGPYDPTDRFTYWVQRLAEPGDHVVPPDLDVPTQWVDARDLAGFLVRAGAERLTGPFTVADDPRPFRELVETCVAVSGSGARLVPLPPDAVGAADGQVRPWLDLPLWLDPATNDSPGMLQVSAGRARAAGFTTRPAAQTVADTLAWVRDEPREPTRGLSRGREAALLARLRD</sequence>
<accession>A0ABW0GP96</accession>
<dbReference type="EMBL" id="JBHSLD010000011">
    <property type="protein sequence ID" value="MFC5381759.1"/>
    <property type="molecule type" value="Genomic_DNA"/>
</dbReference>
<dbReference type="PANTHER" id="PTHR43245">
    <property type="entry name" value="BIFUNCTIONAL POLYMYXIN RESISTANCE PROTEIN ARNA"/>
    <property type="match status" value="1"/>
</dbReference>
<dbReference type="RefSeq" id="WP_340271521.1">
    <property type="nucleotide sequence ID" value="NZ_JBBEOG010000012.1"/>
</dbReference>
<protein>
    <submittedName>
        <fullName evidence="2">NAD-dependent epimerase/dehydratase family protein</fullName>
    </submittedName>
</protein>
<dbReference type="InterPro" id="IPR001509">
    <property type="entry name" value="Epimerase_deHydtase"/>
</dbReference>
<dbReference type="PANTHER" id="PTHR43245:SF13">
    <property type="entry name" value="UDP-D-APIOSE_UDP-D-XYLOSE SYNTHASE 2"/>
    <property type="match status" value="1"/>
</dbReference>
<dbReference type="SUPFAM" id="SSF51735">
    <property type="entry name" value="NAD(P)-binding Rossmann-fold domains"/>
    <property type="match status" value="1"/>
</dbReference>
<gene>
    <name evidence="2" type="ORF">ACFPJ6_13280</name>
</gene>
<evidence type="ECO:0000313" key="3">
    <source>
        <dbReference type="Proteomes" id="UP001596122"/>
    </source>
</evidence>
<keyword evidence="3" id="KW-1185">Reference proteome</keyword>
<dbReference type="Proteomes" id="UP001596122">
    <property type="component" value="Unassembled WGS sequence"/>
</dbReference>
<evidence type="ECO:0000313" key="2">
    <source>
        <dbReference type="EMBL" id="MFC5381759.1"/>
    </source>
</evidence>
<feature type="domain" description="NAD-dependent epimerase/dehydratase" evidence="1">
    <location>
        <begin position="5"/>
        <end position="215"/>
    </location>
</feature>
<dbReference type="InterPro" id="IPR050177">
    <property type="entry name" value="Lipid_A_modif_metabolic_enz"/>
</dbReference>